<feature type="compositionally biased region" description="Polar residues" evidence="4">
    <location>
        <begin position="915"/>
        <end position="925"/>
    </location>
</feature>
<dbReference type="InterPro" id="IPR011992">
    <property type="entry name" value="EF-hand-dom_pair"/>
</dbReference>
<dbReference type="InterPro" id="IPR002048">
    <property type="entry name" value="EF_hand_dom"/>
</dbReference>
<dbReference type="InterPro" id="IPR051242">
    <property type="entry name" value="WD-EF-hand_domain"/>
</dbReference>
<feature type="domain" description="EF-hand" evidence="5">
    <location>
        <begin position="89"/>
        <end position="124"/>
    </location>
</feature>
<dbReference type="STRING" id="282301.A0A267DVX9"/>
<dbReference type="InterPro" id="IPR015943">
    <property type="entry name" value="WD40/YVTN_repeat-like_dom_sf"/>
</dbReference>
<feature type="region of interest" description="Disordered" evidence="4">
    <location>
        <begin position="1060"/>
        <end position="1096"/>
    </location>
</feature>
<accession>A0A267DVX9</accession>
<feature type="compositionally biased region" description="Basic and acidic residues" evidence="4">
    <location>
        <begin position="31"/>
        <end position="46"/>
    </location>
</feature>
<feature type="repeat" description="WD" evidence="3">
    <location>
        <begin position="838"/>
        <end position="873"/>
    </location>
</feature>
<dbReference type="OrthoDB" id="10251381at2759"/>
<feature type="region of interest" description="Disordered" evidence="4">
    <location>
        <begin position="1"/>
        <end position="46"/>
    </location>
</feature>
<evidence type="ECO:0000256" key="4">
    <source>
        <dbReference type="SAM" id="MobiDB-lite"/>
    </source>
</evidence>
<dbReference type="PANTHER" id="PTHR44324:SF1">
    <property type="entry name" value="WD REPEAT-CONTAINING PROTEIN 49"/>
    <property type="match status" value="1"/>
</dbReference>
<keyword evidence="2" id="KW-0677">Repeat</keyword>
<evidence type="ECO:0000313" key="7">
    <source>
        <dbReference type="Proteomes" id="UP000215902"/>
    </source>
</evidence>
<feature type="repeat" description="WD" evidence="3">
    <location>
        <begin position="563"/>
        <end position="588"/>
    </location>
</feature>
<protein>
    <recommendedName>
        <fullName evidence="5">EF-hand domain-containing protein</fullName>
    </recommendedName>
</protein>
<evidence type="ECO:0000313" key="6">
    <source>
        <dbReference type="EMBL" id="PAA52739.1"/>
    </source>
</evidence>
<dbReference type="PROSITE" id="PS50294">
    <property type="entry name" value="WD_REPEATS_REGION"/>
    <property type="match status" value="1"/>
</dbReference>
<dbReference type="InterPro" id="IPR019775">
    <property type="entry name" value="WD40_repeat_CS"/>
</dbReference>
<dbReference type="PROSITE" id="PS50222">
    <property type="entry name" value="EF_HAND_2"/>
    <property type="match status" value="1"/>
</dbReference>
<feature type="region of interest" description="Disordered" evidence="4">
    <location>
        <begin position="695"/>
        <end position="722"/>
    </location>
</feature>
<name>A0A267DVX9_9PLAT</name>
<dbReference type="PROSITE" id="PS50082">
    <property type="entry name" value="WD_REPEATS_2"/>
    <property type="match status" value="4"/>
</dbReference>
<sequence>MSNITAATPTDDVHAYPQDTGPVTFDSSTQPKKDIKKPVPPDGKLESRLTTKDLEALQEAFNFKGDSYERLCLNRDQFVQALSIILNKGTDEEYEELFDKIDISKEGSVSWDQLAQHMLLQFYERDDKVKSTQLPQWRDIRMIPAPHKDVIQRVDFLRSSHKYVTVSREGTISLMSTDLEVSRTVRTSSDACKQRDLWVTDFVLLQNVSKVAVGFTSKEIAFYDISSKSDFSCQYRVQDLDASPICLDYWYNPDNANESVLCWGDIKGRINALFFLSAAINLFERQSSPTEDKQETTLIVKLKDIKRGKFKNSNKFISHEAHTDWARQVKYISSLECFISCATTWDDSLVIGWIEKRTTVSNQVMSVKRLDEADTRKVQRISAFQVHQGINAFDYHEGLNLIATAGANNHVCLWNPYVMSKPSGVLTGHVAPVTQVLFNLTRSQVYSFSKDKVLRIWDVQLQVCMQRLAGIFPKGPEVQTRVYMQEDRNRLFLTFNNSLSLIEMKAEVKDRVLSHDRSVTSVIFSWQLNQLLTACQGSNLSFWLIDTGQRLRQTPNAHGDAEITTLANDPAESRFYSGGTDGIVRIWDWNGHMYHELDCNRPGVSAEISQILVLKHSVIACGFSKDITVFRTNSFRDIRIKPGEWRELDQHRDDILAAAYCAPHYLITASYDGMIAVWNISSEVCTRKMRQRCSTMRRQASSSAGSGERRRSARSDRQQQQDMDSGFTISRLRVLANRKAKAKQAANLVSCGANGIVRFWNLHQGCLVAEFLAHKQASSIIMDSSPQSDYLATADGNGCLKVWHIAEYCTGRQDQSVQREDGEDDGLIIEPPSLETEWQAHPDQINDLEFAERQDRLLILTASSDCSVSLWDILGNLIGIFGQEEHWKIEHLSVILERLEREKEDHEVLEAEPQKVQQVSQSNWQPDERAIADPNGYRITAWNSSLLGSSYIEAAKQKRQRRQPEVMPNLPFLTQDRHTPSIGPFNNLDIASFAEARDPKPPDFVSNPDAYFRDRDHLPPAGEKTPVLAETLKAAFDDRSLFPKYILDYESQMKKYQNFATNTKEKDKGEISAKGSQPSAPGTASHGRSDLRSKKK</sequence>
<reference evidence="6 7" key="1">
    <citation type="submission" date="2017-06" db="EMBL/GenBank/DDBJ databases">
        <title>A platform for efficient transgenesis in Macrostomum lignano, a flatworm model organism for stem cell research.</title>
        <authorList>
            <person name="Berezikov E."/>
        </authorList>
    </citation>
    <scope>NUCLEOTIDE SEQUENCE [LARGE SCALE GENOMIC DNA]</scope>
    <source>
        <strain evidence="6">DV1</strain>
        <tissue evidence="6">Whole organism</tissue>
    </source>
</reference>
<dbReference type="AlphaFoldDB" id="A0A267DVX9"/>
<comment type="caution">
    <text evidence="6">The sequence shown here is derived from an EMBL/GenBank/DDBJ whole genome shotgun (WGS) entry which is preliminary data.</text>
</comment>
<dbReference type="SMART" id="SM00320">
    <property type="entry name" value="WD40"/>
    <property type="match status" value="9"/>
</dbReference>
<dbReference type="InterPro" id="IPR036322">
    <property type="entry name" value="WD40_repeat_dom_sf"/>
</dbReference>
<dbReference type="SUPFAM" id="SSF47473">
    <property type="entry name" value="EF-hand"/>
    <property type="match status" value="1"/>
</dbReference>
<feature type="repeat" description="WD" evidence="3">
    <location>
        <begin position="426"/>
        <end position="460"/>
    </location>
</feature>
<feature type="repeat" description="WD" evidence="3">
    <location>
        <begin position="648"/>
        <end position="688"/>
    </location>
</feature>
<dbReference type="Gene3D" id="2.130.10.10">
    <property type="entry name" value="YVTN repeat-like/Quinoprotein amine dehydrogenase"/>
    <property type="match status" value="3"/>
</dbReference>
<feature type="region of interest" description="Disordered" evidence="4">
    <location>
        <begin position="908"/>
        <end position="930"/>
    </location>
</feature>
<feature type="compositionally biased region" description="Low complexity" evidence="4">
    <location>
        <begin position="697"/>
        <end position="706"/>
    </location>
</feature>
<dbReference type="PANTHER" id="PTHR44324">
    <property type="entry name" value="WD40 REPEAT DOMAIN 95"/>
    <property type="match status" value="1"/>
</dbReference>
<dbReference type="GO" id="GO:0005509">
    <property type="term" value="F:calcium ion binding"/>
    <property type="evidence" value="ECO:0007669"/>
    <property type="project" value="InterPro"/>
</dbReference>
<proteinExistence type="predicted"/>
<dbReference type="Gene3D" id="1.10.238.10">
    <property type="entry name" value="EF-hand"/>
    <property type="match status" value="1"/>
</dbReference>
<evidence type="ECO:0000259" key="5">
    <source>
        <dbReference type="PROSITE" id="PS50222"/>
    </source>
</evidence>
<evidence type="ECO:0000256" key="2">
    <source>
        <dbReference type="ARBA" id="ARBA00022737"/>
    </source>
</evidence>
<organism evidence="6 7">
    <name type="scientific">Macrostomum lignano</name>
    <dbReference type="NCBI Taxonomy" id="282301"/>
    <lineage>
        <taxon>Eukaryota</taxon>
        <taxon>Metazoa</taxon>
        <taxon>Spiralia</taxon>
        <taxon>Lophotrochozoa</taxon>
        <taxon>Platyhelminthes</taxon>
        <taxon>Rhabditophora</taxon>
        <taxon>Macrostomorpha</taxon>
        <taxon>Macrostomida</taxon>
        <taxon>Macrostomidae</taxon>
        <taxon>Macrostomum</taxon>
    </lineage>
</organism>
<evidence type="ECO:0000256" key="1">
    <source>
        <dbReference type="ARBA" id="ARBA00022574"/>
    </source>
</evidence>
<evidence type="ECO:0000256" key="3">
    <source>
        <dbReference type="PROSITE-ProRule" id="PRU00221"/>
    </source>
</evidence>
<dbReference type="Pfam" id="PF00400">
    <property type="entry name" value="WD40"/>
    <property type="match status" value="5"/>
</dbReference>
<dbReference type="SUPFAM" id="SSF50978">
    <property type="entry name" value="WD40 repeat-like"/>
    <property type="match status" value="3"/>
</dbReference>
<feature type="compositionally biased region" description="Basic and acidic residues" evidence="4">
    <location>
        <begin position="707"/>
        <end position="719"/>
    </location>
</feature>
<feature type="compositionally biased region" description="Basic and acidic residues" evidence="4">
    <location>
        <begin position="1087"/>
        <end position="1096"/>
    </location>
</feature>
<keyword evidence="1 3" id="KW-0853">WD repeat</keyword>
<dbReference type="EMBL" id="NIVC01003191">
    <property type="protein sequence ID" value="PAA52739.1"/>
    <property type="molecule type" value="Genomic_DNA"/>
</dbReference>
<gene>
    <name evidence="6" type="ORF">BOX15_Mlig016201g1</name>
</gene>
<dbReference type="Proteomes" id="UP000215902">
    <property type="component" value="Unassembled WGS sequence"/>
</dbReference>
<keyword evidence="7" id="KW-1185">Reference proteome</keyword>
<dbReference type="PROSITE" id="PS00678">
    <property type="entry name" value="WD_REPEATS_1"/>
    <property type="match status" value="2"/>
</dbReference>
<dbReference type="InterPro" id="IPR001680">
    <property type="entry name" value="WD40_rpt"/>
</dbReference>